<dbReference type="KEGG" id="scy:SCATT_44400"/>
<dbReference type="OrthoDB" id="9785707at2"/>
<dbReference type="STRING" id="1003195.SCATT_44400"/>
<evidence type="ECO:0000313" key="4">
    <source>
        <dbReference type="EMBL" id="AEW96811.1"/>
    </source>
</evidence>
<protein>
    <submittedName>
        <fullName evidence="4">DNA protecting protein DprA</fullName>
    </submittedName>
</protein>
<evidence type="ECO:0000313" key="5">
    <source>
        <dbReference type="Proteomes" id="UP000007842"/>
    </source>
</evidence>
<dbReference type="NCBIfam" id="TIGR00732">
    <property type="entry name" value="dprA"/>
    <property type="match status" value="1"/>
</dbReference>
<dbReference type="InterPro" id="IPR057666">
    <property type="entry name" value="DrpA_SLOG"/>
</dbReference>
<dbReference type="GO" id="GO:0009294">
    <property type="term" value="P:DNA-mediated transformation"/>
    <property type="evidence" value="ECO:0007669"/>
    <property type="project" value="InterPro"/>
</dbReference>
<evidence type="ECO:0000256" key="2">
    <source>
        <dbReference type="SAM" id="MobiDB-lite"/>
    </source>
</evidence>
<reference evidence="5" key="1">
    <citation type="submission" date="2011-12" db="EMBL/GenBank/DDBJ databases">
        <title>Complete genome sequence of Streptomyces cattleya strain DSM 46488.</title>
        <authorList>
            <person name="Ou H.-Y."/>
            <person name="Li P."/>
            <person name="Zhao C."/>
            <person name="O'Hagan D."/>
            <person name="Deng Z."/>
        </authorList>
    </citation>
    <scope>NUCLEOTIDE SEQUENCE [LARGE SCALE GENOMIC DNA]</scope>
    <source>
        <strain evidence="5">ATCC 35852 / DSM 46488 / JCM 4925 / NBRC 14057 / NRRL 8057</strain>
    </source>
</reference>
<name>F8JTP5_STREN</name>
<dbReference type="Proteomes" id="UP000007842">
    <property type="component" value="Chromosome"/>
</dbReference>
<dbReference type="RefSeq" id="WP_014145158.1">
    <property type="nucleotide sequence ID" value="NC_016111.1"/>
</dbReference>
<accession>G8WXI1</accession>
<dbReference type="PANTHER" id="PTHR43022:SF1">
    <property type="entry name" value="PROTEIN SMF"/>
    <property type="match status" value="1"/>
</dbReference>
<dbReference type="Gene3D" id="3.40.50.450">
    <property type="match status" value="1"/>
</dbReference>
<dbReference type="Pfam" id="PF02481">
    <property type="entry name" value="DNA_processg_A"/>
    <property type="match status" value="1"/>
</dbReference>
<feature type="region of interest" description="Disordered" evidence="2">
    <location>
        <begin position="1"/>
        <end position="49"/>
    </location>
</feature>
<dbReference type="PATRIC" id="fig|1003195.11.peg.5889"/>
<proteinExistence type="inferred from homology"/>
<dbReference type="EMBL" id="CP003219">
    <property type="protein sequence ID" value="AEW96811.1"/>
    <property type="molecule type" value="Genomic_DNA"/>
</dbReference>
<keyword evidence="5" id="KW-1185">Reference proteome</keyword>
<dbReference type="KEGG" id="sct:SCAT_4446"/>
<organism evidence="4 5">
    <name type="scientific">Streptantibioticus cattleyicolor (strain ATCC 35852 / DSM 46488 / JCM 4925 / NBRC 14057 / NRRL 8057)</name>
    <name type="common">Streptomyces cattleya</name>
    <dbReference type="NCBI Taxonomy" id="1003195"/>
    <lineage>
        <taxon>Bacteria</taxon>
        <taxon>Bacillati</taxon>
        <taxon>Actinomycetota</taxon>
        <taxon>Actinomycetes</taxon>
        <taxon>Kitasatosporales</taxon>
        <taxon>Streptomycetaceae</taxon>
        <taxon>Streptantibioticus</taxon>
    </lineage>
</organism>
<dbReference type="PANTHER" id="PTHR43022">
    <property type="entry name" value="PROTEIN SMF"/>
    <property type="match status" value="1"/>
</dbReference>
<dbReference type="AlphaFoldDB" id="F8JTP5"/>
<evidence type="ECO:0000256" key="1">
    <source>
        <dbReference type="ARBA" id="ARBA00006525"/>
    </source>
</evidence>
<dbReference type="SUPFAM" id="SSF102405">
    <property type="entry name" value="MCP/YpsA-like"/>
    <property type="match status" value="1"/>
</dbReference>
<gene>
    <name evidence="4" type="ordered locus">SCATT_44400</name>
</gene>
<feature type="domain" description="Smf/DprA SLOG" evidence="3">
    <location>
        <begin position="145"/>
        <end position="355"/>
    </location>
</feature>
<evidence type="ECO:0000259" key="3">
    <source>
        <dbReference type="Pfam" id="PF02481"/>
    </source>
</evidence>
<dbReference type="HOGENOM" id="CLU_029601_2_3_11"/>
<dbReference type="eggNOG" id="COG0758">
    <property type="taxonomic scope" value="Bacteria"/>
</dbReference>
<dbReference type="InterPro" id="IPR003488">
    <property type="entry name" value="DprA"/>
</dbReference>
<accession>F8JTP5</accession>
<sequence length="451" mass="46200">MHASASYPRADPLPGISPEPATRSGSADDRGPEVGPGTGISPPPAIRPGAAASLAPAAFPGRATARWEQGERWARAALTRITEPGDRVVGRSLRERGAEATLRALVAGRGLPGMGARRAAGYRARAERADPDADLATVTARGGRFICPGDPEWPGQLADLGDEEPVGLWLRGRPNLRLWALRSVAVVGARACTEYGNHVGAALGAGLAEAGWTVVSGAAHGVDGAAHRGALAAGGATVGVVAGGVDVHYPPSHAELLERIAQQGLLVGELAPGDHPTRSRFVLRNRVIAALTRGTVVVEARLRSGSLITARRAAELGRVVMAVPGPVTSDLSSGTHGLLRGTAQLVTDAADVVELVGSIGDDLSPPRRGPVLPRDLLPRGAAQVLDALPARGAAPAEAVARQAATTPDDALARLHELRALGFVTHDDTGWRLARPAGGGRLEPAGEGGARP</sequence>
<comment type="similarity">
    <text evidence="1">Belongs to the DprA/Smf family.</text>
</comment>